<evidence type="ECO:0000313" key="12">
    <source>
        <dbReference type="EMBL" id="GLH95344.1"/>
    </source>
</evidence>
<keyword evidence="13" id="KW-1185">Reference proteome</keyword>
<accession>A0ABQ5QM83</accession>
<keyword evidence="9" id="KW-0464">Manganese</keyword>
<evidence type="ECO:0000256" key="5">
    <source>
        <dbReference type="ARBA" id="ARBA00004892"/>
    </source>
</evidence>
<dbReference type="InterPro" id="IPR004628">
    <property type="entry name" value="Man_deHydtase"/>
</dbReference>
<evidence type="ECO:0000256" key="11">
    <source>
        <dbReference type="SAM" id="MobiDB-lite"/>
    </source>
</evidence>
<dbReference type="PROSITE" id="PS51318">
    <property type="entry name" value="TAT"/>
    <property type="match status" value="1"/>
</dbReference>
<evidence type="ECO:0000256" key="4">
    <source>
        <dbReference type="ARBA" id="ARBA00002713"/>
    </source>
</evidence>
<comment type="cofactor">
    <cofactor evidence="3">
        <name>Fe(2+)</name>
        <dbReference type="ChEBI" id="CHEBI:29033"/>
    </cofactor>
</comment>
<feature type="region of interest" description="Disordered" evidence="11">
    <location>
        <begin position="25"/>
        <end position="46"/>
    </location>
</feature>
<dbReference type="InterPro" id="IPR006311">
    <property type="entry name" value="TAT_signal"/>
</dbReference>
<proteinExistence type="inferred from homology"/>
<comment type="cofactor">
    <cofactor evidence="2">
        <name>Mn(2+)</name>
        <dbReference type="ChEBI" id="CHEBI:29035"/>
    </cofactor>
</comment>
<comment type="caution">
    <text evidence="12">The sequence shown here is derived from an EMBL/GenBank/DDBJ whole genome shotgun (WGS) entry which is preliminary data.</text>
</comment>
<name>A0ABQ5QM83_9ACTN</name>
<comment type="function">
    <text evidence="4">Catalyzes the dehydration of D-mannonate.</text>
</comment>
<evidence type="ECO:0000256" key="2">
    <source>
        <dbReference type="ARBA" id="ARBA00001936"/>
    </source>
</evidence>
<reference evidence="12" key="1">
    <citation type="submission" date="2022-12" db="EMBL/GenBank/DDBJ databases">
        <title>New Phytohabitans aurantiacus sp. RD004123 nov., an actinomycete isolated from soil.</title>
        <authorList>
            <person name="Triningsih D.W."/>
            <person name="Harunari E."/>
            <person name="Igarashi Y."/>
        </authorList>
    </citation>
    <scope>NUCLEOTIDE SEQUENCE</scope>
    <source>
        <strain evidence="12">RD004123</strain>
    </source>
</reference>
<dbReference type="PANTHER" id="PTHR30387">
    <property type="entry name" value="MANNONATE DEHYDRATASE"/>
    <property type="match status" value="1"/>
</dbReference>
<comment type="similarity">
    <text evidence="6">Belongs to the mannonate dehydratase family.</text>
</comment>
<evidence type="ECO:0000256" key="9">
    <source>
        <dbReference type="ARBA" id="ARBA00023211"/>
    </source>
</evidence>
<organism evidence="12 13">
    <name type="scientific">Phytohabitans aurantiacus</name>
    <dbReference type="NCBI Taxonomy" id="3016789"/>
    <lineage>
        <taxon>Bacteria</taxon>
        <taxon>Bacillati</taxon>
        <taxon>Actinomycetota</taxon>
        <taxon>Actinomycetes</taxon>
        <taxon>Micromonosporales</taxon>
        <taxon>Micromonosporaceae</taxon>
    </lineage>
</organism>
<dbReference type="InterPro" id="IPR036237">
    <property type="entry name" value="Xyl_isomerase-like_sf"/>
</dbReference>
<dbReference type="EMBL" id="BSDI01000002">
    <property type="protein sequence ID" value="GLH95344.1"/>
    <property type="molecule type" value="Genomic_DNA"/>
</dbReference>
<dbReference type="Pfam" id="PF03786">
    <property type="entry name" value="UxuA"/>
    <property type="match status" value="1"/>
</dbReference>
<evidence type="ECO:0000313" key="13">
    <source>
        <dbReference type="Proteomes" id="UP001144280"/>
    </source>
</evidence>
<dbReference type="EC" id="4.2.1.8" evidence="7"/>
<comment type="catalytic activity">
    <reaction evidence="1">
        <text>D-mannonate = 2-dehydro-3-deoxy-D-gluconate + H2O</text>
        <dbReference type="Rhea" id="RHEA:20097"/>
        <dbReference type="ChEBI" id="CHEBI:15377"/>
        <dbReference type="ChEBI" id="CHEBI:17767"/>
        <dbReference type="ChEBI" id="CHEBI:57990"/>
        <dbReference type="EC" id="4.2.1.8"/>
    </reaction>
</comment>
<dbReference type="Proteomes" id="UP001144280">
    <property type="component" value="Unassembled WGS sequence"/>
</dbReference>
<evidence type="ECO:0000256" key="3">
    <source>
        <dbReference type="ARBA" id="ARBA00001954"/>
    </source>
</evidence>
<protein>
    <recommendedName>
        <fullName evidence="7">mannonate dehydratase</fullName>
        <ecNumber evidence="7">4.2.1.8</ecNumber>
    </recommendedName>
</protein>
<evidence type="ECO:0000256" key="7">
    <source>
        <dbReference type="ARBA" id="ARBA00012927"/>
    </source>
</evidence>
<evidence type="ECO:0000256" key="1">
    <source>
        <dbReference type="ARBA" id="ARBA00001794"/>
    </source>
</evidence>
<keyword evidence="8" id="KW-0408">Iron</keyword>
<comment type="pathway">
    <text evidence="5">Carbohydrate metabolism; pentose and glucuronate interconversion.</text>
</comment>
<dbReference type="SUPFAM" id="SSF51658">
    <property type="entry name" value="Xylose isomerase-like"/>
    <property type="match status" value="1"/>
</dbReference>
<gene>
    <name evidence="12" type="ORF">Pa4123_06160</name>
</gene>
<dbReference type="Gene3D" id="3.20.20.150">
    <property type="entry name" value="Divalent-metal-dependent TIM barrel enzymes"/>
    <property type="match status" value="1"/>
</dbReference>
<evidence type="ECO:0000256" key="6">
    <source>
        <dbReference type="ARBA" id="ARBA00007389"/>
    </source>
</evidence>
<dbReference type="PANTHER" id="PTHR30387:SF2">
    <property type="entry name" value="MANNONATE DEHYDRATASE"/>
    <property type="match status" value="1"/>
</dbReference>
<evidence type="ECO:0000256" key="10">
    <source>
        <dbReference type="ARBA" id="ARBA00023239"/>
    </source>
</evidence>
<sequence length="386" mass="42742">MDQESINRRSLIQLGGAAAAAATTGALLGPPSPARAAGPDRHRPPRRLKMYVGTQRRASTPAVLREFTRHGVTHWVGYPPAPPLAEGRGYWLPSEVEQTREFAEQNGVTLDMVALPLLTSSHIDRDPRPAIMLAKSPERDKDIDDIHKMIEACAIAGVPAFKYNMSLLGVLRTGEVPGRGGSVYGQFRAADLPKNEPLTRAGVVDADAFWERIDYFVQAVIPVAHHFKVRAACHPQDPGTPPGGYRGITNVLSVPGGKGLFTFLSLHRSPYHGLNLCVGTLAEMLWNPQREIYDIVRRLARTNRLFNIHLRNIKGRRDDFLEVWPDEGDIDHARIIRILAEEGYAYNVDPDHVPDHPDDPGGKQAYAHGYGYLRALMQAVESTLDR</sequence>
<evidence type="ECO:0000256" key="8">
    <source>
        <dbReference type="ARBA" id="ARBA00023004"/>
    </source>
</evidence>
<keyword evidence="10" id="KW-0456">Lyase</keyword>